<dbReference type="EMBL" id="FOVR01000007">
    <property type="protein sequence ID" value="SFO49447.1"/>
    <property type="molecule type" value="Genomic_DNA"/>
</dbReference>
<keyword evidence="2" id="KW-1185">Reference proteome</keyword>
<protein>
    <submittedName>
        <fullName evidence="1">Uncharacterized protein</fullName>
    </submittedName>
</protein>
<name>A0A1I5HMD0_9HYPH</name>
<dbReference type="AlphaFoldDB" id="A0A1I5HMD0"/>
<proteinExistence type="predicted"/>
<organism evidence="1 2">
    <name type="scientific">Cohaesibacter marisflavi</name>
    <dbReference type="NCBI Taxonomy" id="655353"/>
    <lineage>
        <taxon>Bacteria</taxon>
        <taxon>Pseudomonadati</taxon>
        <taxon>Pseudomonadota</taxon>
        <taxon>Alphaproteobacteria</taxon>
        <taxon>Hyphomicrobiales</taxon>
        <taxon>Cohaesibacteraceae</taxon>
    </lineage>
</organism>
<evidence type="ECO:0000313" key="2">
    <source>
        <dbReference type="Proteomes" id="UP000199236"/>
    </source>
</evidence>
<dbReference type="RefSeq" id="WP_280141771.1">
    <property type="nucleotide sequence ID" value="NZ_FOVR01000007.1"/>
</dbReference>
<gene>
    <name evidence="1" type="ORF">SAMN04488056_1078</name>
</gene>
<sequence>MLVWIGTKFGINWFGKARAAKRRPKADQLPDCEAMRDLIKGLYF</sequence>
<accession>A0A1I5HMD0</accession>
<reference evidence="1 2" key="1">
    <citation type="submission" date="2016-10" db="EMBL/GenBank/DDBJ databases">
        <authorList>
            <person name="de Groot N.N."/>
        </authorList>
    </citation>
    <scope>NUCLEOTIDE SEQUENCE [LARGE SCALE GENOMIC DNA]</scope>
    <source>
        <strain evidence="1 2">CGMCC 1.9157</strain>
    </source>
</reference>
<dbReference type="Proteomes" id="UP000199236">
    <property type="component" value="Unassembled WGS sequence"/>
</dbReference>
<evidence type="ECO:0000313" key="1">
    <source>
        <dbReference type="EMBL" id="SFO49447.1"/>
    </source>
</evidence>